<evidence type="ECO:0000313" key="1">
    <source>
        <dbReference type="EMBL" id="JAD71757.1"/>
    </source>
</evidence>
<dbReference type="AlphaFoldDB" id="A0A0A9CJQ2"/>
<reference evidence="1" key="2">
    <citation type="journal article" date="2015" name="Data Brief">
        <title>Shoot transcriptome of the giant reed, Arundo donax.</title>
        <authorList>
            <person name="Barrero R.A."/>
            <person name="Guerrero F.D."/>
            <person name="Moolhuijzen P."/>
            <person name="Goolsby J.A."/>
            <person name="Tidwell J."/>
            <person name="Bellgard S.E."/>
            <person name="Bellgard M.I."/>
        </authorList>
    </citation>
    <scope>NUCLEOTIDE SEQUENCE</scope>
    <source>
        <tissue evidence="1">Shoot tissue taken approximately 20 cm above the soil surface</tissue>
    </source>
</reference>
<reference evidence="1" key="1">
    <citation type="submission" date="2014-09" db="EMBL/GenBank/DDBJ databases">
        <authorList>
            <person name="Magalhaes I.L.F."/>
            <person name="Oliveira U."/>
            <person name="Santos F.R."/>
            <person name="Vidigal T.H.D.A."/>
            <person name="Brescovit A.D."/>
            <person name="Santos A.J."/>
        </authorList>
    </citation>
    <scope>NUCLEOTIDE SEQUENCE</scope>
    <source>
        <tissue evidence="1">Shoot tissue taken approximately 20 cm above the soil surface</tissue>
    </source>
</reference>
<sequence length="35" mass="4080">MLNTFSNPLFRDEFETLLVSLDDKFSSQKIVLPSF</sequence>
<name>A0A0A9CJQ2_ARUDO</name>
<proteinExistence type="predicted"/>
<accession>A0A0A9CJQ2</accession>
<organism evidence="1">
    <name type="scientific">Arundo donax</name>
    <name type="common">Giant reed</name>
    <name type="synonym">Donax arundinaceus</name>
    <dbReference type="NCBI Taxonomy" id="35708"/>
    <lineage>
        <taxon>Eukaryota</taxon>
        <taxon>Viridiplantae</taxon>
        <taxon>Streptophyta</taxon>
        <taxon>Embryophyta</taxon>
        <taxon>Tracheophyta</taxon>
        <taxon>Spermatophyta</taxon>
        <taxon>Magnoliopsida</taxon>
        <taxon>Liliopsida</taxon>
        <taxon>Poales</taxon>
        <taxon>Poaceae</taxon>
        <taxon>PACMAD clade</taxon>
        <taxon>Arundinoideae</taxon>
        <taxon>Arundineae</taxon>
        <taxon>Arundo</taxon>
    </lineage>
</organism>
<protein>
    <submittedName>
        <fullName evidence="1">Uncharacterized protein</fullName>
    </submittedName>
</protein>
<dbReference type="EMBL" id="GBRH01226138">
    <property type="protein sequence ID" value="JAD71757.1"/>
    <property type="molecule type" value="Transcribed_RNA"/>
</dbReference>